<name>M2NI05_BAUPA</name>
<dbReference type="OrthoDB" id="2334691at2759"/>
<dbReference type="InterPro" id="IPR029058">
    <property type="entry name" value="AB_hydrolase_fold"/>
</dbReference>
<evidence type="ECO:0000313" key="2">
    <source>
        <dbReference type="Proteomes" id="UP000011761"/>
    </source>
</evidence>
<reference evidence="1 2" key="1">
    <citation type="journal article" date="2012" name="PLoS Pathog.">
        <title>Diverse lifestyles and strategies of plant pathogenesis encoded in the genomes of eighteen Dothideomycetes fungi.</title>
        <authorList>
            <person name="Ohm R.A."/>
            <person name="Feau N."/>
            <person name="Henrissat B."/>
            <person name="Schoch C.L."/>
            <person name="Horwitz B.A."/>
            <person name="Barry K.W."/>
            <person name="Condon B.J."/>
            <person name="Copeland A.C."/>
            <person name="Dhillon B."/>
            <person name="Glaser F."/>
            <person name="Hesse C.N."/>
            <person name="Kosti I."/>
            <person name="LaButti K."/>
            <person name="Lindquist E.A."/>
            <person name="Lucas S."/>
            <person name="Salamov A.A."/>
            <person name="Bradshaw R.E."/>
            <person name="Ciuffetti L."/>
            <person name="Hamelin R.C."/>
            <person name="Kema G.H.J."/>
            <person name="Lawrence C."/>
            <person name="Scott J.A."/>
            <person name="Spatafora J.W."/>
            <person name="Turgeon B.G."/>
            <person name="de Wit P.J.G.M."/>
            <person name="Zhong S."/>
            <person name="Goodwin S.B."/>
            <person name="Grigoriev I.V."/>
        </authorList>
    </citation>
    <scope>NUCLEOTIDE SEQUENCE [LARGE SCALE GENOMIC DNA]</scope>
    <source>
        <strain evidence="1 2">UAMH 10762</strain>
    </source>
</reference>
<protein>
    <recommendedName>
        <fullName evidence="3">Carboxylic ester hydrolase</fullName>
    </recommendedName>
</protein>
<gene>
    <name evidence="1" type="ORF">BAUCODRAFT_145747</name>
</gene>
<organism evidence="1 2">
    <name type="scientific">Baudoinia panamericana (strain UAMH 10762)</name>
    <name type="common">Angels' share fungus</name>
    <name type="synonym">Baudoinia compniacensis (strain UAMH 10762)</name>
    <dbReference type="NCBI Taxonomy" id="717646"/>
    <lineage>
        <taxon>Eukaryota</taxon>
        <taxon>Fungi</taxon>
        <taxon>Dikarya</taxon>
        <taxon>Ascomycota</taxon>
        <taxon>Pezizomycotina</taxon>
        <taxon>Dothideomycetes</taxon>
        <taxon>Dothideomycetidae</taxon>
        <taxon>Mycosphaerellales</taxon>
        <taxon>Teratosphaeriaceae</taxon>
        <taxon>Baudoinia</taxon>
    </lineage>
</organism>
<proteinExistence type="predicted"/>
<dbReference type="RefSeq" id="XP_007673893.1">
    <property type="nucleotide sequence ID" value="XM_007675703.1"/>
</dbReference>
<dbReference type="eggNOG" id="ENOG502RYZF">
    <property type="taxonomic scope" value="Eukaryota"/>
</dbReference>
<evidence type="ECO:0008006" key="3">
    <source>
        <dbReference type="Google" id="ProtNLM"/>
    </source>
</evidence>
<dbReference type="OMA" id="GHIPQRT"/>
<dbReference type="EMBL" id="KB445552">
    <property type="protein sequence ID" value="EMC98715.1"/>
    <property type="molecule type" value="Genomic_DNA"/>
</dbReference>
<dbReference type="GeneID" id="19108623"/>
<sequence length="308" mass="33702">MTPGPMDSVTTADIPPQFLKAAFLVGHVPFTALKTDPRISYALYIPPQHYDALGKIKLPLLVFVHGTGRNTSPLYAEWRAFADDNLCAVLVPLFPAGLEGPVDLDSYKLSKASDLRSDLALLSMLDIVGHRWPGIDTAKIFLLGFSGGGQFAHRFAYLHPERLLGVSVGAPGSVTLLDDRLGWPKGIADAQNLLQKRIDIPALTKVLFQLAVGAEDDQPYGGGEFSQWLRGFAHAKMTSQTAKRVAAVPQNRLETAHDLQRSLLERGVSVQMDVVDRAAHDSRAVYPAMLRFIQSCLQRRRTADNAHG</sequence>
<dbReference type="Proteomes" id="UP000011761">
    <property type="component" value="Unassembled WGS sequence"/>
</dbReference>
<keyword evidence="2" id="KW-1185">Reference proteome</keyword>
<dbReference type="Gene3D" id="3.40.50.1820">
    <property type="entry name" value="alpha/beta hydrolase"/>
    <property type="match status" value="1"/>
</dbReference>
<accession>M2NI05</accession>
<dbReference type="SUPFAM" id="SSF53474">
    <property type="entry name" value="alpha/beta-Hydrolases"/>
    <property type="match status" value="1"/>
</dbReference>
<dbReference type="AlphaFoldDB" id="M2NI05"/>
<dbReference type="HOGENOM" id="CLU_060128_0_0_1"/>
<dbReference type="KEGG" id="bcom:BAUCODRAFT_145747"/>
<evidence type="ECO:0000313" key="1">
    <source>
        <dbReference type="EMBL" id="EMC98715.1"/>
    </source>
</evidence>